<dbReference type="CDD" id="cd00158">
    <property type="entry name" value="RHOD"/>
    <property type="match status" value="1"/>
</dbReference>
<dbReference type="PANTHER" id="PTHR43031:SF10">
    <property type="entry name" value="RHODANESE DOMAIN-CONTAINING PROTEIN"/>
    <property type="match status" value="1"/>
</dbReference>
<dbReference type="InterPro" id="IPR050229">
    <property type="entry name" value="GlpE_sulfurtransferase"/>
</dbReference>
<feature type="domain" description="Rhodanese" evidence="2">
    <location>
        <begin position="61"/>
        <end position="149"/>
    </location>
</feature>
<dbReference type="PROSITE" id="PS50206">
    <property type="entry name" value="RHODANESE_3"/>
    <property type="match status" value="1"/>
</dbReference>
<reference evidence="3 4" key="1">
    <citation type="journal article" date="2012" name="Stand. Genomic Sci.">
        <title>Complete genome sequence of the sulfur compounds oxidizing chemolithoautotroph Sulfuricurvum kujiense type strain (YK-1(T)).</title>
        <authorList>
            <person name="Han C."/>
            <person name="Kotsyurbenko O."/>
            <person name="Chertkov O."/>
            <person name="Held B."/>
            <person name="Lapidus A."/>
            <person name="Nolan M."/>
            <person name="Lucas S."/>
            <person name="Hammon N."/>
            <person name="Deshpande S."/>
            <person name="Cheng J.F."/>
            <person name="Tapia R."/>
            <person name="Goodwin L.A."/>
            <person name="Pitluck S."/>
            <person name="Liolios K."/>
            <person name="Pagani I."/>
            <person name="Ivanova N."/>
            <person name="Mavromatis K."/>
            <person name="Mikhailova N."/>
            <person name="Pati A."/>
            <person name="Chen A."/>
            <person name="Palaniappan K."/>
            <person name="Land M."/>
            <person name="Hauser L."/>
            <person name="Chang Y.J."/>
            <person name="Jeffries C.D."/>
            <person name="Brambilla E.M."/>
            <person name="Rohde M."/>
            <person name="Spring S."/>
            <person name="Sikorski J."/>
            <person name="Goker M."/>
            <person name="Woyke T."/>
            <person name="Bristow J."/>
            <person name="Eisen J.A."/>
            <person name="Markowitz V."/>
            <person name="Hugenholtz P."/>
            <person name="Kyrpides N.C."/>
            <person name="Klenk H.P."/>
            <person name="Detter J.C."/>
        </authorList>
    </citation>
    <scope>NUCLEOTIDE SEQUENCE [LARGE SCALE GENOMIC DNA]</scope>
    <source>
        <strain evidence="4">ATCC BAA-921 / DSM 16994 / JCM 11577 / YK-1</strain>
    </source>
</reference>
<dbReference type="Gene3D" id="3.40.250.10">
    <property type="entry name" value="Rhodanese-like domain"/>
    <property type="match status" value="1"/>
</dbReference>
<dbReference type="InterPro" id="IPR036873">
    <property type="entry name" value="Rhodanese-like_dom_sf"/>
</dbReference>
<dbReference type="SMART" id="SM00450">
    <property type="entry name" value="RHOD"/>
    <property type="match status" value="1"/>
</dbReference>
<sequence length="156" mass="17125">MITKKFFIFVGAAALSMTSASAYDTALAQKLDAFYEKMTFEPLSKSALLLKPEAFAEAVKKDPTIVLIDIRTPQEQAFVKSGYVNTMEMPLEELFEAKNLDRIPGDKRLVVLCHSGTRAIPAALNLKMLGFKNVQVLENGIVGLAQISSPKTCILK</sequence>
<evidence type="ECO:0000259" key="2">
    <source>
        <dbReference type="PROSITE" id="PS50206"/>
    </source>
</evidence>
<dbReference type="eggNOG" id="COG0607">
    <property type="taxonomic scope" value="Bacteria"/>
</dbReference>
<organism evidence="3 4">
    <name type="scientific">Sulfuricurvum kujiense (strain ATCC BAA-921 / DSM 16994 / JCM 11577 / YK-1)</name>
    <dbReference type="NCBI Taxonomy" id="709032"/>
    <lineage>
        <taxon>Bacteria</taxon>
        <taxon>Pseudomonadati</taxon>
        <taxon>Campylobacterota</taxon>
        <taxon>Epsilonproteobacteria</taxon>
        <taxon>Campylobacterales</taxon>
        <taxon>Sulfurimonadaceae</taxon>
        <taxon>Sulfuricurvum</taxon>
    </lineage>
</organism>
<dbReference type="RefSeq" id="WP_013460877.1">
    <property type="nucleotide sequence ID" value="NC_014762.1"/>
</dbReference>
<keyword evidence="1" id="KW-0732">Signal</keyword>
<name>E4U2J3_SULKY</name>
<dbReference type="KEGG" id="sku:Sulku_2020"/>
<feature type="signal peptide" evidence="1">
    <location>
        <begin position="1"/>
        <end position="22"/>
    </location>
</feature>
<accession>E4U2J3</accession>
<dbReference type="Proteomes" id="UP000008721">
    <property type="component" value="Chromosome"/>
</dbReference>
<dbReference type="Pfam" id="PF00581">
    <property type="entry name" value="Rhodanese"/>
    <property type="match status" value="1"/>
</dbReference>
<gene>
    <name evidence="3" type="ordered locus">Sulku_2020</name>
</gene>
<protein>
    <submittedName>
        <fullName evidence="3">Rhodanese domain protein</fullName>
    </submittedName>
</protein>
<evidence type="ECO:0000313" key="3">
    <source>
        <dbReference type="EMBL" id="ADR34680.1"/>
    </source>
</evidence>
<dbReference type="EMBL" id="CP002355">
    <property type="protein sequence ID" value="ADR34680.1"/>
    <property type="molecule type" value="Genomic_DNA"/>
</dbReference>
<feature type="chain" id="PRO_5003187540" evidence="1">
    <location>
        <begin position="23"/>
        <end position="156"/>
    </location>
</feature>
<keyword evidence="4" id="KW-1185">Reference proteome</keyword>
<dbReference type="PANTHER" id="PTHR43031">
    <property type="entry name" value="FAD-DEPENDENT OXIDOREDUCTASE"/>
    <property type="match status" value="1"/>
</dbReference>
<dbReference type="AlphaFoldDB" id="E4U2J3"/>
<dbReference type="STRING" id="709032.Sulku_2020"/>
<evidence type="ECO:0000313" key="4">
    <source>
        <dbReference type="Proteomes" id="UP000008721"/>
    </source>
</evidence>
<dbReference type="SUPFAM" id="SSF52821">
    <property type="entry name" value="Rhodanese/Cell cycle control phosphatase"/>
    <property type="match status" value="1"/>
</dbReference>
<evidence type="ECO:0000256" key="1">
    <source>
        <dbReference type="SAM" id="SignalP"/>
    </source>
</evidence>
<dbReference type="HOGENOM" id="CLU_089574_11_1_7"/>
<proteinExistence type="predicted"/>
<dbReference type="InterPro" id="IPR001763">
    <property type="entry name" value="Rhodanese-like_dom"/>
</dbReference>